<proteinExistence type="predicted"/>
<dbReference type="PANTHER" id="PTHR37227:SF2">
    <property type="entry name" value="OS01G0219000 PROTEIN"/>
    <property type="match status" value="1"/>
</dbReference>
<reference evidence="1" key="1">
    <citation type="submission" date="2020-10" db="EMBL/GenBank/DDBJ databases">
        <title>Unveiling of a novel bifunctional photoreceptor, Dualchrome1, isolated from a cosmopolitan green alga.</title>
        <authorList>
            <person name="Suzuki S."/>
            <person name="Kawachi M."/>
        </authorList>
    </citation>
    <scope>NUCLEOTIDE SEQUENCE</scope>
    <source>
        <strain evidence="1">NIES 2893</strain>
    </source>
</reference>
<comment type="caution">
    <text evidence="1">The sequence shown here is derived from an EMBL/GenBank/DDBJ whole genome shotgun (WGS) entry which is preliminary data.</text>
</comment>
<accession>A0A830HGS4</accession>
<dbReference type="Proteomes" id="UP000660262">
    <property type="component" value="Unassembled WGS sequence"/>
</dbReference>
<keyword evidence="2" id="KW-1185">Reference proteome</keyword>
<dbReference type="EMBL" id="BNJQ01000008">
    <property type="protein sequence ID" value="GHP04509.1"/>
    <property type="molecule type" value="Genomic_DNA"/>
</dbReference>
<evidence type="ECO:0008006" key="3">
    <source>
        <dbReference type="Google" id="ProtNLM"/>
    </source>
</evidence>
<dbReference type="PANTHER" id="PTHR37227">
    <property type="entry name" value="OS01G0219000 PROTEIN"/>
    <property type="match status" value="1"/>
</dbReference>
<evidence type="ECO:0000313" key="1">
    <source>
        <dbReference type="EMBL" id="GHP04509.1"/>
    </source>
</evidence>
<gene>
    <name evidence="1" type="ORF">PPROV_000326300</name>
</gene>
<name>A0A830HGS4_9CHLO</name>
<dbReference type="AlphaFoldDB" id="A0A830HGS4"/>
<protein>
    <recommendedName>
        <fullName evidence="3">Proteasome assembly chaperone 1</fullName>
    </recommendedName>
</protein>
<organism evidence="1 2">
    <name type="scientific">Pycnococcus provasolii</name>
    <dbReference type="NCBI Taxonomy" id="41880"/>
    <lineage>
        <taxon>Eukaryota</taxon>
        <taxon>Viridiplantae</taxon>
        <taxon>Chlorophyta</taxon>
        <taxon>Pseudoscourfieldiophyceae</taxon>
        <taxon>Pseudoscourfieldiales</taxon>
        <taxon>Pycnococcaceae</taxon>
        <taxon>Pycnococcus</taxon>
    </lineage>
</organism>
<evidence type="ECO:0000313" key="2">
    <source>
        <dbReference type="Proteomes" id="UP000660262"/>
    </source>
</evidence>
<sequence>MMMMMGAVDVLRDVALDDMERRAAAANSSQASGSASVTTAFAVLSEPLVSRAMSDEDTTTGPVLVFAVGRAASRVIHGCEFAKLRGSVVVGEKSLANNAEHPSVADEACYLFVDESDGTVLVSCQYDELTSAQSDAVVRAIVQAMGASPPRKTVVLATMPNAAMRAHASPPAAAYFVETDATSSSSEGEDAVDEATALPLPPGNVVDGTAACMLTACQHRGWQARLFVAVSQTGGGLADATCGDEARKLADVLKSATGGRLGASVAKDPGVLTSTSSASLYA</sequence>